<dbReference type="PANTHER" id="PTHR47326:SF1">
    <property type="entry name" value="HTH PSQ-TYPE DOMAIN-CONTAINING PROTEIN"/>
    <property type="match status" value="1"/>
</dbReference>
<keyword evidence="3" id="KW-1185">Reference proteome</keyword>
<sequence>MRYTTEEYTNMIVAYGLAGENARLVARIYAERFPGRAYYPTLCTIFRTVQQLRETGCLVHNTRGIPVRRRVRDEERVLDAFHENPGTSVRRTALEFDLSWYEVHSILRQNELHPYHYQRVQ</sequence>
<reference evidence="2 3" key="1">
    <citation type="journal article" date="2014" name="Curr. Biol.">
        <title>The genome of the clonal raider ant Cerapachys biroi.</title>
        <authorList>
            <person name="Oxley P.R."/>
            <person name="Ji L."/>
            <person name="Fetter-Pruneda I."/>
            <person name="McKenzie S.K."/>
            <person name="Li C."/>
            <person name="Hu H."/>
            <person name="Zhang G."/>
            <person name="Kronauer D.J."/>
        </authorList>
    </citation>
    <scope>NUCLEOTIDE SEQUENCE [LARGE SCALE GENOMIC DNA]</scope>
</reference>
<evidence type="ECO:0000259" key="1">
    <source>
        <dbReference type="Pfam" id="PF16087"/>
    </source>
</evidence>
<accession>A0A026VSH7</accession>
<dbReference type="AlphaFoldDB" id="A0A026VSH7"/>
<organism evidence="2 3">
    <name type="scientific">Ooceraea biroi</name>
    <name type="common">Clonal raider ant</name>
    <name type="synonym">Cerapachys biroi</name>
    <dbReference type="NCBI Taxonomy" id="2015173"/>
    <lineage>
        <taxon>Eukaryota</taxon>
        <taxon>Metazoa</taxon>
        <taxon>Ecdysozoa</taxon>
        <taxon>Arthropoda</taxon>
        <taxon>Hexapoda</taxon>
        <taxon>Insecta</taxon>
        <taxon>Pterygota</taxon>
        <taxon>Neoptera</taxon>
        <taxon>Endopterygota</taxon>
        <taxon>Hymenoptera</taxon>
        <taxon>Apocrita</taxon>
        <taxon>Aculeata</taxon>
        <taxon>Formicoidea</taxon>
        <taxon>Formicidae</taxon>
        <taxon>Dorylinae</taxon>
        <taxon>Ooceraea</taxon>
    </lineage>
</organism>
<evidence type="ECO:0000313" key="3">
    <source>
        <dbReference type="Proteomes" id="UP000053097"/>
    </source>
</evidence>
<dbReference type="PANTHER" id="PTHR47326">
    <property type="entry name" value="TRANSPOSABLE ELEMENT TC3 TRANSPOSASE-LIKE PROTEIN"/>
    <property type="match status" value="1"/>
</dbReference>
<proteinExistence type="predicted"/>
<evidence type="ECO:0000313" key="2">
    <source>
        <dbReference type="EMBL" id="EZA46652.1"/>
    </source>
</evidence>
<dbReference type="Pfam" id="PF16087">
    <property type="entry name" value="DUF4817"/>
    <property type="match status" value="1"/>
</dbReference>
<dbReference type="Proteomes" id="UP000053097">
    <property type="component" value="Unassembled WGS sequence"/>
</dbReference>
<name>A0A026VSH7_OOCBI</name>
<feature type="domain" description="DUF4817" evidence="1">
    <location>
        <begin position="4"/>
        <end position="58"/>
    </location>
</feature>
<dbReference type="OMA" id="FPERAHY"/>
<protein>
    <recommendedName>
        <fullName evidence="1">DUF4817 domain-containing protein</fullName>
    </recommendedName>
</protein>
<dbReference type="EMBL" id="KK108682">
    <property type="protein sequence ID" value="EZA46652.1"/>
    <property type="molecule type" value="Genomic_DNA"/>
</dbReference>
<dbReference type="InterPro" id="IPR032135">
    <property type="entry name" value="DUF4817"/>
</dbReference>
<gene>
    <name evidence="2" type="ORF">X777_03909</name>
</gene>